<reference evidence="1" key="1">
    <citation type="submission" date="2021-02" db="EMBL/GenBank/DDBJ databases">
        <authorList>
            <person name="Nowell W R."/>
        </authorList>
    </citation>
    <scope>NUCLEOTIDE SEQUENCE</scope>
</reference>
<organism evidence="1 2">
    <name type="scientific">Rotaria sordida</name>
    <dbReference type="NCBI Taxonomy" id="392033"/>
    <lineage>
        <taxon>Eukaryota</taxon>
        <taxon>Metazoa</taxon>
        <taxon>Spiralia</taxon>
        <taxon>Gnathifera</taxon>
        <taxon>Rotifera</taxon>
        <taxon>Eurotatoria</taxon>
        <taxon>Bdelloidea</taxon>
        <taxon>Philodinida</taxon>
        <taxon>Philodinidae</taxon>
        <taxon>Rotaria</taxon>
    </lineage>
</organism>
<proteinExistence type="predicted"/>
<evidence type="ECO:0008006" key="3">
    <source>
        <dbReference type="Google" id="ProtNLM"/>
    </source>
</evidence>
<sequence length="343" mass="41017">MLPKWKYYRIFSSNNHHSITLPMAMNNQFTPIEYLVIDHFCSLNKLASLTSYTPQFRCLILHKGKSNDSNIMVLLSSITLANLKWIYLNLSQTTFNELEIFITKIFPNLKSLSIIKSEDITFLDAHRWEQLILNYFPQLEKFYLIYDDYVDNEQKYPIYTRRPNQLSSSFWIERQWLFEAEVRYTHIEYTIHPCSPVLIQAVNLLPDITTLKIHSLLTDETEELNVKRLLILCSMKETSKIIKIYLEEIDNVQELDFLFTLCPDIVYFKVRYINTMDIQSFLRTIFKKINHNNNNHHLHSLRFHVLTPDDQIVENIEEIIKCKKLLPHFTIKRILNTVYLQWK</sequence>
<dbReference type="EMBL" id="CAJNOU010003230">
    <property type="protein sequence ID" value="CAF1378331.1"/>
    <property type="molecule type" value="Genomic_DNA"/>
</dbReference>
<evidence type="ECO:0000313" key="2">
    <source>
        <dbReference type="Proteomes" id="UP000663889"/>
    </source>
</evidence>
<accession>A0A815JEL4</accession>
<protein>
    <recommendedName>
        <fullName evidence="3">F-box domain-containing protein</fullName>
    </recommendedName>
</protein>
<evidence type="ECO:0000313" key="1">
    <source>
        <dbReference type="EMBL" id="CAF1378331.1"/>
    </source>
</evidence>
<dbReference type="Proteomes" id="UP000663889">
    <property type="component" value="Unassembled WGS sequence"/>
</dbReference>
<comment type="caution">
    <text evidence="1">The sequence shown here is derived from an EMBL/GenBank/DDBJ whole genome shotgun (WGS) entry which is preliminary data.</text>
</comment>
<gene>
    <name evidence="1" type="ORF">SEV965_LOCUS30275</name>
</gene>
<dbReference type="AlphaFoldDB" id="A0A815JEL4"/>
<name>A0A815JEL4_9BILA</name>